<keyword evidence="3" id="KW-1185">Reference proteome</keyword>
<dbReference type="Proteomes" id="UP000664203">
    <property type="component" value="Unassembled WGS sequence"/>
</dbReference>
<proteinExistence type="predicted"/>
<sequence>MTPSDSDRSEAPTTLKTPFSIAARSTNFFKPTRLTWNVATRRPLVPPKSSQNRPDPQAPILRTSDDHTPLVTTPISTTATSDIAGVINVEGESSEDSTPDASLLQTTGSRSNVSQVPGSSFKRSRTKTSHIHEYISTRGDSFVCNRCSRVYKSSGGTGAISRHLKKAHFIDPAAGRISERRIRERTAVDATILRGAEINIQAEEKRRQELMGIGLNRTTLEYLYLQWTKDIPSKPHRDPAFRTFLEYVNPVANRMLLDSD</sequence>
<evidence type="ECO:0000313" key="2">
    <source>
        <dbReference type="EMBL" id="CAF9937423.1"/>
    </source>
</evidence>
<comment type="caution">
    <text evidence="2">The sequence shown here is derived from an EMBL/GenBank/DDBJ whole genome shotgun (WGS) entry which is preliminary data.</text>
</comment>
<name>A0A8H3GCI6_9LECA</name>
<feature type="region of interest" description="Disordered" evidence="1">
    <location>
        <begin position="40"/>
        <end position="69"/>
    </location>
</feature>
<evidence type="ECO:0000256" key="1">
    <source>
        <dbReference type="SAM" id="MobiDB-lite"/>
    </source>
</evidence>
<feature type="region of interest" description="Disordered" evidence="1">
    <location>
        <begin position="90"/>
        <end position="127"/>
    </location>
</feature>
<gene>
    <name evidence="2" type="ORF">ALECFALPRED_007246</name>
</gene>
<accession>A0A8H3GCI6</accession>
<dbReference type="AlphaFoldDB" id="A0A8H3GCI6"/>
<dbReference type="OrthoDB" id="5303174at2759"/>
<reference evidence="2" key="1">
    <citation type="submission" date="2021-03" db="EMBL/GenBank/DDBJ databases">
        <authorList>
            <person name="Tagirdzhanova G."/>
        </authorList>
    </citation>
    <scope>NUCLEOTIDE SEQUENCE</scope>
</reference>
<protein>
    <recommendedName>
        <fullName evidence="4">BED-type domain-containing protein</fullName>
    </recommendedName>
</protein>
<evidence type="ECO:0008006" key="4">
    <source>
        <dbReference type="Google" id="ProtNLM"/>
    </source>
</evidence>
<feature type="compositionally biased region" description="Polar residues" evidence="1">
    <location>
        <begin position="99"/>
        <end position="118"/>
    </location>
</feature>
<organism evidence="2 3">
    <name type="scientific">Alectoria fallacina</name>
    <dbReference type="NCBI Taxonomy" id="1903189"/>
    <lineage>
        <taxon>Eukaryota</taxon>
        <taxon>Fungi</taxon>
        <taxon>Dikarya</taxon>
        <taxon>Ascomycota</taxon>
        <taxon>Pezizomycotina</taxon>
        <taxon>Lecanoromycetes</taxon>
        <taxon>OSLEUM clade</taxon>
        <taxon>Lecanoromycetidae</taxon>
        <taxon>Lecanorales</taxon>
        <taxon>Lecanorineae</taxon>
        <taxon>Parmeliaceae</taxon>
        <taxon>Alectoria</taxon>
    </lineage>
</organism>
<evidence type="ECO:0000313" key="3">
    <source>
        <dbReference type="Proteomes" id="UP000664203"/>
    </source>
</evidence>
<dbReference type="EMBL" id="CAJPDR010000472">
    <property type="protein sequence ID" value="CAF9937423.1"/>
    <property type="molecule type" value="Genomic_DNA"/>
</dbReference>